<evidence type="ECO:0000256" key="9">
    <source>
        <dbReference type="ARBA" id="ARBA00023070"/>
    </source>
</evidence>
<comment type="similarity">
    <text evidence="3 11">Belongs to the FMO family.</text>
</comment>
<evidence type="ECO:0000256" key="10">
    <source>
        <dbReference type="ARBA" id="ARBA00047707"/>
    </source>
</evidence>
<dbReference type="GO" id="GO:0050661">
    <property type="term" value="F:NADP binding"/>
    <property type="evidence" value="ECO:0007669"/>
    <property type="project" value="InterPro"/>
</dbReference>
<dbReference type="Pfam" id="PF00743">
    <property type="entry name" value="FMO-like"/>
    <property type="match status" value="1"/>
</dbReference>
<comment type="cofactor">
    <cofactor evidence="1 11">
        <name>FAD</name>
        <dbReference type="ChEBI" id="CHEBI:57692"/>
    </cofactor>
</comment>
<evidence type="ECO:0000256" key="4">
    <source>
        <dbReference type="ARBA" id="ARBA00022630"/>
    </source>
</evidence>
<dbReference type="PANTHER" id="PTHR43539:SF11">
    <property type="entry name" value="INDOLE-3-PYRUVATE MONOOXYGENASE YUCCA8-RELATED"/>
    <property type="match status" value="1"/>
</dbReference>
<evidence type="ECO:0000256" key="3">
    <source>
        <dbReference type="ARBA" id="ARBA00009183"/>
    </source>
</evidence>
<dbReference type="PANTHER" id="PTHR43539">
    <property type="entry name" value="FLAVIN-BINDING MONOOXYGENASE-LIKE PROTEIN (AFU_ORTHOLOGUE AFUA_4G09220)"/>
    <property type="match status" value="1"/>
</dbReference>
<dbReference type="FunFam" id="3.50.50.60:FF:000100">
    <property type="entry name" value="Flavin-containing monooxygenase"/>
    <property type="match status" value="1"/>
</dbReference>
<evidence type="ECO:0000256" key="2">
    <source>
        <dbReference type="ARBA" id="ARBA00004814"/>
    </source>
</evidence>
<accession>A0AAN7KF46</accession>
<keyword evidence="6" id="KW-0521">NADP</keyword>
<dbReference type="InterPro" id="IPR036188">
    <property type="entry name" value="FAD/NAD-bd_sf"/>
</dbReference>
<name>A0AAN7KF46_9MYRT</name>
<keyword evidence="8 11" id="KW-0503">Monooxygenase</keyword>
<keyword evidence="7 11" id="KW-0560">Oxidoreductase</keyword>
<gene>
    <name evidence="12" type="ORF">SAY87_007493</name>
</gene>
<dbReference type="AlphaFoldDB" id="A0AAN7KF46"/>
<dbReference type="EC" id="1.-.-.-" evidence="11"/>
<reference evidence="12 13" key="1">
    <citation type="journal article" date="2023" name="Hortic Res">
        <title>Pangenome of water caltrop reveals structural variations and asymmetric subgenome divergence after allopolyploidization.</title>
        <authorList>
            <person name="Zhang X."/>
            <person name="Chen Y."/>
            <person name="Wang L."/>
            <person name="Yuan Y."/>
            <person name="Fang M."/>
            <person name="Shi L."/>
            <person name="Lu R."/>
            <person name="Comes H.P."/>
            <person name="Ma Y."/>
            <person name="Chen Y."/>
            <person name="Huang G."/>
            <person name="Zhou Y."/>
            <person name="Zheng Z."/>
            <person name="Qiu Y."/>
        </authorList>
    </citation>
    <scope>NUCLEOTIDE SEQUENCE [LARGE SCALE GENOMIC DNA]</scope>
    <source>
        <tissue evidence="12">Roots</tissue>
    </source>
</reference>
<dbReference type="EMBL" id="JAXIOK010000007">
    <property type="protein sequence ID" value="KAK4765851.1"/>
    <property type="molecule type" value="Genomic_DNA"/>
</dbReference>
<proteinExistence type="inferred from homology"/>
<sequence length="449" mass="50019">MEKLEFMQDGENSSASHRSIWVNGPVIVGAGPSGLGTAACLRENGVPFVVLERADCLASLWQNRTYDRLKLHLSKRFCEFPNLPFPDDYPNYPNRRQFIDYIQSYADHFDIHPHFRECVQSAHYDETLGLWRVRTTAATDPADVESSPQVEYICRWLVVATGENADCVVPQIEGLRDFKGEVLHVADYKSGEKFSGKRVLVVGCGNSGMEVSLDLCNHNAHPFMVVRSSVHVLPREVLGKSTFELAAILMNWLPLWMVDKLLLVLAWLFFGNLEKLGIRRPSTGPLELKNKGGKTPVLDIGALGKIRSGSIKVVPAEIKHFVGSNQVEFVNGCRLEFDSVVLATGYKSNVRSWLQETDFFGNNGYPKTPFPNGWKGSRGLYAVGFTRRGLSGAASDAAKIGADIGSLWKQESEQQQEEKTVSSVSCHRRCTSHKTILNPIHQSHSVENI</sequence>
<keyword evidence="4 11" id="KW-0285">Flavoprotein</keyword>
<keyword evidence="9" id="KW-0073">Auxin biosynthesis</keyword>
<dbReference type="InterPro" id="IPR050982">
    <property type="entry name" value="Auxin_biosynth/cation_transpt"/>
</dbReference>
<evidence type="ECO:0000256" key="1">
    <source>
        <dbReference type="ARBA" id="ARBA00001974"/>
    </source>
</evidence>
<evidence type="ECO:0000256" key="7">
    <source>
        <dbReference type="ARBA" id="ARBA00023002"/>
    </source>
</evidence>
<evidence type="ECO:0000256" key="11">
    <source>
        <dbReference type="RuleBase" id="RU361177"/>
    </source>
</evidence>
<protein>
    <recommendedName>
        <fullName evidence="11">Flavin-containing monooxygenase</fullName>
        <ecNumber evidence="11">1.-.-.-</ecNumber>
    </recommendedName>
</protein>
<dbReference type="Gene3D" id="3.50.50.60">
    <property type="entry name" value="FAD/NAD(P)-binding domain"/>
    <property type="match status" value="1"/>
</dbReference>
<evidence type="ECO:0000313" key="13">
    <source>
        <dbReference type="Proteomes" id="UP001345219"/>
    </source>
</evidence>
<evidence type="ECO:0000313" key="12">
    <source>
        <dbReference type="EMBL" id="KAK4765851.1"/>
    </source>
</evidence>
<organism evidence="12 13">
    <name type="scientific">Trapa incisa</name>
    <dbReference type="NCBI Taxonomy" id="236973"/>
    <lineage>
        <taxon>Eukaryota</taxon>
        <taxon>Viridiplantae</taxon>
        <taxon>Streptophyta</taxon>
        <taxon>Embryophyta</taxon>
        <taxon>Tracheophyta</taxon>
        <taxon>Spermatophyta</taxon>
        <taxon>Magnoliopsida</taxon>
        <taxon>eudicotyledons</taxon>
        <taxon>Gunneridae</taxon>
        <taxon>Pentapetalae</taxon>
        <taxon>rosids</taxon>
        <taxon>malvids</taxon>
        <taxon>Myrtales</taxon>
        <taxon>Lythraceae</taxon>
        <taxon>Trapa</taxon>
    </lineage>
</organism>
<dbReference type="GO" id="GO:0009851">
    <property type="term" value="P:auxin biosynthetic process"/>
    <property type="evidence" value="ECO:0007669"/>
    <property type="project" value="UniProtKB-KW"/>
</dbReference>
<keyword evidence="13" id="KW-1185">Reference proteome</keyword>
<evidence type="ECO:0000256" key="5">
    <source>
        <dbReference type="ARBA" id="ARBA00022827"/>
    </source>
</evidence>
<comment type="caution">
    <text evidence="12">The sequence shown here is derived from an EMBL/GenBank/DDBJ whole genome shotgun (WGS) entry which is preliminary data.</text>
</comment>
<dbReference type="Proteomes" id="UP001345219">
    <property type="component" value="Chromosome 7"/>
</dbReference>
<comment type="pathway">
    <text evidence="2">Plant hormone metabolism; auxin biosynthesis.</text>
</comment>
<evidence type="ECO:0000256" key="8">
    <source>
        <dbReference type="ARBA" id="ARBA00023033"/>
    </source>
</evidence>
<dbReference type="GO" id="GO:0103075">
    <property type="term" value="F:indole-3-pyruvate monooxygenase activity"/>
    <property type="evidence" value="ECO:0007669"/>
    <property type="project" value="UniProtKB-EC"/>
</dbReference>
<dbReference type="GO" id="GO:0050660">
    <property type="term" value="F:flavin adenine dinucleotide binding"/>
    <property type="evidence" value="ECO:0007669"/>
    <property type="project" value="InterPro"/>
</dbReference>
<dbReference type="SUPFAM" id="SSF51905">
    <property type="entry name" value="FAD/NAD(P)-binding domain"/>
    <property type="match status" value="2"/>
</dbReference>
<keyword evidence="5 11" id="KW-0274">FAD</keyword>
<evidence type="ECO:0000256" key="6">
    <source>
        <dbReference type="ARBA" id="ARBA00022857"/>
    </source>
</evidence>
<comment type="catalytic activity">
    <reaction evidence="10">
        <text>indole-3-pyruvate + NADPH + O2 + H(+) = (indol-3-yl)acetate + CO2 + NADP(+) + H2O</text>
        <dbReference type="Rhea" id="RHEA:34331"/>
        <dbReference type="ChEBI" id="CHEBI:15377"/>
        <dbReference type="ChEBI" id="CHEBI:15378"/>
        <dbReference type="ChEBI" id="CHEBI:15379"/>
        <dbReference type="ChEBI" id="CHEBI:16526"/>
        <dbReference type="ChEBI" id="CHEBI:17640"/>
        <dbReference type="ChEBI" id="CHEBI:30854"/>
        <dbReference type="ChEBI" id="CHEBI:57783"/>
        <dbReference type="ChEBI" id="CHEBI:58349"/>
        <dbReference type="EC" id="1.14.13.168"/>
    </reaction>
</comment>
<dbReference type="InterPro" id="IPR020946">
    <property type="entry name" value="Flavin_mOase-like"/>
</dbReference>
<dbReference type="GO" id="GO:0004499">
    <property type="term" value="F:N,N-dimethylaniline monooxygenase activity"/>
    <property type="evidence" value="ECO:0007669"/>
    <property type="project" value="InterPro"/>
</dbReference>